<evidence type="ECO:0000313" key="2">
    <source>
        <dbReference type="EMBL" id="DBA26193.1"/>
    </source>
</evidence>
<protein>
    <submittedName>
        <fullName evidence="2">Uncharacterized protein</fullName>
    </submittedName>
</protein>
<evidence type="ECO:0000313" key="3">
    <source>
        <dbReference type="Proteomes" id="UP001181693"/>
    </source>
</evidence>
<sequence length="98" mass="11018">MAKDPKPEGRQNKDKTPATERVKDANADIQCSKSQDCLQHPGHMATNTRSWFEGNQKIIQMLLTQETLQSIHHHGSQDHPRRAVIFTYSSYDSAPGSS</sequence>
<dbReference type="EMBL" id="DYDO01000004">
    <property type="protein sequence ID" value="DBA26193.1"/>
    <property type="molecule type" value="Genomic_DNA"/>
</dbReference>
<keyword evidence="3" id="KW-1185">Reference proteome</keyword>
<dbReference type="Proteomes" id="UP001181693">
    <property type="component" value="Unassembled WGS sequence"/>
</dbReference>
<reference evidence="2" key="1">
    <citation type="thesis" date="2020" institute="ProQuest LLC" country="789 East Eisenhower Parkway, Ann Arbor, MI, USA">
        <title>Comparative Genomics and Chromosome Evolution.</title>
        <authorList>
            <person name="Mudd A.B."/>
        </authorList>
    </citation>
    <scope>NUCLEOTIDE SEQUENCE</scope>
    <source>
        <strain evidence="2">1538</strain>
        <tissue evidence="2">Blood</tissue>
    </source>
</reference>
<proteinExistence type="predicted"/>
<name>A0AAV3ALZ4_PYXAD</name>
<feature type="region of interest" description="Disordered" evidence="1">
    <location>
        <begin position="1"/>
        <end position="26"/>
    </location>
</feature>
<evidence type="ECO:0000256" key="1">
    <source>
        <dbReference type="SAM" id="MobiDB-lite"/>
    </source>
</evidence>
<accession>A0AAV3ALZ4</accession>
<comment type="caution">
    <text evidence="2">The sequence shown here is derived from an EMBL/GenBank/DDBJ whole genome shotgun (WGS) entry which is preliminary data.</text>
</comment>
<organism evidence="2 3">
    <name type="scientific">Pyxicephalus adspersus</name>
    <name type="common">African bullfrog</name>
    <dbReference type="NCBI Taxonomy" id="30357"/>
    <lineage>
        <taxon>Eukaryota</taxon>
        <taxon>Metazoa</taxon>
        <taxon>Chordata</taxon>
        <taxon>Craniata</taxon>
        <taxon>Vertebrata</taxon>
        <taxon>Euteleostomi</taxon>
        <taxon>Amphibia</taxon>
        <taxon>Batrachia</taxon>
        <taxon>Anura</taxon>
        <taxon>Neobatrachia</taxon>
        <taxon>Ranoidea</taxon>
        <taxon>Pyxicephalidae</taxon>
        <taxon>Pyxicephalinae</taxon>
        <taxon>Pyxicephalus</taxon>
    </lineage>
</organism>
<gene>
    <name evidence="2" type="ORF">GDO54_010486</name>
</gene>
<dbReference type="AlphaFoldDB" id="A0AAV3ALZ4"/>